<protein>
    <recommendedName>
        <fullName evidence="3">YbaB/EbfC DNA-binding family protein</fullName>
    </recommendedName>
</protein>
<dbReference type="Proteomes" id="UP001500804">
    <property type="component" value="Unassembled WGS sequence"/>
</dbReference>
<name>A0ABP9N8B5_9PSEU</name>
<comment type="caution">
    <text evidence="1">The sequence shown here is derived from an EMBL/GenBank/DDBJ whole genome shotgun (WGS) entry which is preliminary data.</text>
</comment>
<dbReference type="EMBL" id="BAABJO010000001">
    <property type="protein sequence ID" value="GAA5109787.1"/>
    <property type="molecule type" value="Genomic_DNA"/>
</dbReference>
<evidence type="ECO:0000313" key="1">
    <source>
        <dbReference type="EMBL" id="GAA5109787.1"/>
    </source>
</evidence>
<sequence length="198" mass="20961">MERGWPLGRYSGEDPTGRVHVALDGAARDATVVLEHGWRSAVGTAGLAAAVLQAFCEATTARLVAWASADVVEPAPPGRAVPGQAGRPTIDSLSRARRDLREFRQQLMALRRTTETASSPGRLAVARVSGGQVTGLELDPEWLRTAASRDLERHVGHALRGALTLISAQPERALASCPDLAAFLAGTPFAPFSSPHSR</sequence>
<dbReference type="RefSeq" id="WP_345602408.1">
    <property type="nucleotide sequence ID" value="NZ_BAABJO010000001.1"/>
</dbReference>
<evidence type="ECO:0000313" key="2">
    <source>
        <dbReference type="Proteomes" id="UP001500804"/>
    </source>
</evidence>
<reference evidence="2" key="1">
    <citation type="journal article" date="2019" name="Int. J. Syst. Evol. Microbiol.">
        <title>The Global Catalogue of Microorganisms (GCM) 10K type strain sequencing project: providing services to taxonomists for standard genome sequencing and annotation.</title>
        <authorList>
            <consortium name="The Broad Institute Genomics Platform"/>
            <consortium name="The Broad Institute Genome Sequencing Center for Infectious Disease"/>
            <person name="Wu L."/>
            <person name="Ma J."/>
        </authorList>
    </citation>
    <scope>NUCLEOTIDE SEQUENCE [LARGE SCALE GENOMIC DNA]</scope>
    <source>
        <strain evidence="2">JCM 18302</strain>
    </source>
</reference>
<organism evidence="1 2">
    <name type="scientific">Pseudonocardia adelaidensis</name>
    <dbReference type="NCBI Taxonomy" id="648754"/>
    <lineage>
        <taxon>Bacteria</taxon>
        <taxon>Bacillati</taxon>
        <taxon>Actinomycetota</taxon>
        <taxon>Actinomycetes</taxon>
        <taxon>Pseudonocardiales</taxon>
        <taxon>Pseudonocardiaceae</taxon>
        <taxon>Pseudonocardia</taxon>
    </lineage>
</organism>
<proteinExistence type="predicted"/>
<evidence type="ECO:0008006" key="3">
    <source>
        <dbReference type="Google" id="ProtNLM"/>
    </source>
</evidence>
<gene>
    <name evidence="1" type="ORF">GCM10023320_00720</name>
</gene>
<keyword evidence="2" id="KW-1185">Reference proteome</keyword>
<accession>A0ABP9N8B5</accession>